<dbReference type="Proteomes" id="UP000799444">
    <property type="component" value="Unassembled WGS sequence"/>
</dbReference>
<keyword evidence="2" id="KW-0697">Rotamase</keyword>
<feature type="domain" description="U-box" evidence="3">
    <location>
        <begin position="368"/>
        <end position="441"/>
    </location>
</feature>
<gene>
    <name evidence="4" type="ORF">EJ04DRAFT_586403</name>
</gene>
<protein>
    <recommendedName>
        <fullName evidence="1">peptidylprolyl isomerase</fullName>
        <ecNumber evidence="1">5.2.1.8</ecNumber>
    </recommendedName>
</protein>
<dbReference type="InterPro" id="IPR013083">
    <property type="entry name" value="Znf_RING/FYVE/PHD"/>
</dbReference>
<dbReference type="InterPro" id="IPR052085">
    <property type="entry name" value="WD-SAM-U-box"/>
</dbReference>
<dbReference type="GO" id="GO:0016567">
    <property type="term" value="P:protein ubiquitination"/>
    <property type="evidence" value="ECO:0007669"/>
    <property type="project" value="InterPro"/>
</dbReference>
<dbReference type="PANTHER" id="PTHR46573">
    <property type="entry name" value="WD REPEAT, SAM AND U-BOX DOMAIN-CONTAINING PROTEIN 1"/>
    <property type="match status" value="1"/>
</dbReference>
<keyword evidence="5" id="KW-1185">Reference proteome</keyword>
<evidence type="ECO:0000256" key="1">
    <source>
        <dbReference type="ARBA" id="ARBA00013194"/>
    </source>
</evidence>
<sequence>MEPVAADPVQTLSGLADRGFYEAFREGGLLGWTNGNSLVHVLTPDRKPQRLALLSGGTKTQIVAFDVDAFTKSNRYPHDVDQVIGLDEYSDLRYLASFCSRNKLGVLPPSTLPSANPPALTLDREGYLAVYVGRQAYAEAGRDITMFRPVTRAGEESVDVSIITQLLVPILNRRNGDGSAVFEDFGDIHRKIKDPDEILNEDDVLSNQPSTAAPLDVVQDDLRFDRPALDELKAFLVEHESFHDIVFIVRSGNGDFHRHKNAKKAPLVLRNIHEQRVKSISDSIASTQRRATSWFYRQQAEGMQQELATLKNKYSRLCQYEDALCAFILYRADNAKGPDLEPLTWTVGSEIPKVNKRTDVTRNFPVFEVPPEYRCPISTELMEDPVTTIDGFVYERKNIERWFQTHETSPCTNLVLASLFLTPNITLKQDIDAWVLVTDIKYKYPGHALRVQFKSPLIAWSLEISPNMTIRDIYQVAWRMTKGRYPAFELQHRDRVLFPDEQPAAVTISSNDQQWPRHLRRSF</sequence>
<dbReference type="InterPro" id="IPR003613">
    <property type="entry name" value="Ubox_domain"/>
</dbReference>
<evidence type="ECO:0000256" key="2">
    <source>
        <dbReference type="ARBA" id="ARBA00023110"/>
    </source>
</evidence>
<reference evidence="4" key="1">
    <citation type="journal article" date="2020" name="Stud. Mycol.">
        <title>101 Dothideomycetes genomes: a test case for predicting lifestyles and emergence of pathogens.</title>
        <authorList>
            <person name="Haridas S."/>
            <person name="Albert R."/>
            <person name="Binder M."/>
            <person name="Bloem J."/>
            <person name="Labutti K."/>
            <person name="Salamov A."/>
            <person name="Andreopoulos B."/>
            <person name="Baker S."/>
            <person name="Barry K."/>
            <person name="Bills G."/>
            <person name="Bluhm B."/>
            <person name="Cannon C."/>
            <person name="Castanera R."/>
            <person name="Culley D."/>
            <person name="Daum C."/>
            <person name="Ezra D."/>
            <person name="Gonzalez J."/>
            <person name="Henrissat B."/>
            <person name="Kuo A."/>
            <person name="Liang C."/>
            <person name="Lipzen A."/>
            <person name="Lutzoni F."/>
            <person name="Magnuson J."/>
            <person name="Mondo S."/>
            <person name="Nolan M."/>
            <person name="Ohm R."/>
            <person name="Pangilinan J."/>
            <person name="Park H.-J."/>
            <person name="Ramirez L."/>
            <person name="Alfaro M."/>
            <person name="Sun H."/>
            <person name="Tritt A."/>
            <person name="Yoshinaga Y."/>
            <person name="Zwiers L.-H."/>
            <person name="Turgeon B."/>
            <person name="Goodwin S."/>
            <person name="Spatafora J."/>
            <person name="Crous P."/>
            <person name="Grigoriev I."/>
        </authorList>
    </citation>
    <scope>NUCLEOTIDE SEQUENCE</scope>
    <source>
        <strain evidence="4">CBS 125425</strain>
    </source>
</reference>
<dbReference type="Gene3D" id="3.30.40.10">
    <property type="entry name" value="Zinc/RING finger domain, C3HC4 (zinc finger)"/>
    <property type="match status" value="1"/>
</dbReference>
<dbReference type="Pfam" id="PF04564">
    <property type="entry name" value="U-box"/>
    <property type="match status" value="1"/>
</dbReference>
<dbReference type="CDD" id="cd16655">
    <property type="entry name" value="RING-Ubox_WDSUB1-like"/>
    <property type="match status" value="1"/>
</dbReference>
<dbReference type="SMART" id="SM00504">
    <property type="entry name" value="Ubox"/>
    <property type="match status" value="1"/>
</dbReference>
<dbReference type="PANTHER" id="PTHR46573:SF1">
    <property type="entry name" value="WD REPEAT, SAM AND U-BOX DOMAIN-CONTAINING PROTEIN 1"/>
    <property type="match status" value="1"/>
</dbReference>
<evidence type="ECO:0000313" key="5">
    <source>
        <dbReference type="Proteomes" id="UP000799444"/>
    </source>
</evidence>
<evidence type="ECO:0000313" key="4">
    <source>
        <dbReference type="EMBL" id="KAF2730390.1"/>
    </source>
</evidence>
<evidence type="ECO:0000259" key="3">
    <source>
        <dbReference type="PROSITE" id="PS51698"/>
    </source>
</evidence>
<dbReference type="EMBL" id="ML996219">
    <property type="protein sequence ID" value="KAF2730390.1"/>
    <property type="molecule type" value="Genomic_DNA"/>
</dbReference>
<dbReference type="OrthoDB" id="10069349at2759"/>
<name>A0A9P4QRK5_9PLEO</name>
<dbReference type="GO" id="GO:0003755">
    <property type="term" value="F:peptidyl-prolyl cis-trans isomerase activity"/>
    <property type="evidence" value="ECO:0007669"/>
    <property type="project" value="UniProtKB-KW"/>
</dbReference>
<dbReference type="AlphaFoldDB" id="A0A9P4QRK5"/>
<dbReference type="GO" id="GO:0004842">
    <property type="term" value="F:ubiquitin-protein transferase activity"/>
    <property type="evidence" value="ECO:0007669"/>
    <property type="project" value="InterPro"/>
</dbReference>
<dbReference type="SUPFAM" id="SSF57850">
    <property type="entry name" value="RING/U-box"/>
    <property type="match status" value="1"/>
</dbReference>
<dbReference type="PROSITE" id="PS51698">
    <property type="entry name" value="U_BOX"/>
    <property type="match status" value="1"/>
</dbReference>
<accession>A0A9P4QRK5</accession>
<keyword evidence="2" id="KW-0413">Isomerase</keyword>
<organism evidence="4 5">
    <name type="scientific">Polyplosphaeria fusca</name>
    <dbReference type="NCBI Taxonomy" id="682080"/>
    <lineage>
        <taxon>Eukaryota</taxon>
        <taxon>Fungi</taxon>
        <taxon>Dikarya</taxon>
        <taxon>Ascomycota</taxon>
        <taxon>Pezizomycotina</taxon>
        <taxon>Dothideomycetes</taxon>
        <taxon>Pleosporomycetidae</taxon>
        <taxon>Pleosporales</taxon>
        <taxon>Tetraplosphaeriaceae</taxon>
        <taxon>Polyplosphaeria</taxon>
    </lineage>
</organism>
<comment type="caution">
    <text evidence="4">The sequence shown here is derived from an EMBL/GenBank/DDBJ whole genome shotgun (WGS) entry which is preliminary data.</text>
</comment>
<dbReference type="EC" id="5.2.1.8" evidence="1"/>
<proteinExistence type="predicted"/>